<dbReference type="RefSeq" id="YP_009273554.1">
    <property type="nucleotide sequence ID" value="NC_030906.1"/>
</dbReference>
<dbReference type="Gene3D" id="1.10.720.30">
    <property type="entry name" value="SAP domain"/>
    <property type="match status" value="1"/>
</dbReference>
<feature type="domain" description="Rho termination factor-like N-terminal" evidence="2">
    <location>
        <begin position="205"/>
        <end position="247"/>
    </location>
</feature>
<dbReference type="InterPro" id="IPR011112">
    <property type="entry name" value="Rho-like_N"/>
</dbReference>
<feature type="compositionally biased region" description="Acidic residues" evidence="1">
    <location>
        <begin position="180"/>
        <end position="206"/>
    </location>
</feature>
<evidence type="ECO:0000259" key="2">
    <source>
        <dbReference type="SMART" id="SM00959"/>
    </source>
</evidence>
<dbReference type="GO" id="GO:0006353">
    <property type="term" value="P:DNA-templated transcription termination"/>
    <property type="evidence" value="ECO:0007669"/>
    <property type="project" value="InterPro"/>
</dbReference>
<accession>A0A0K0NL92</accession>
<evidence type="ECO:0000313" key="3">
    <source>
        <dbReference type="EMBL" id="AKL88353.1"/>
    </source>
</evidence>
<dbReference type="KEGG" id="vg:28801122"/>
<dbReference type="SMART" id="SM00959">
    <property type="entry name" value="Rho_N"/>
    <property type="match status" value="2"/>
</dbReference>
<feature type="region of interest" description="Disordered" evidence="1">
    <location>
        <begin position="26"/>
        <end position="57"/>
    </location>
</feature>
<protein>
    <recommendedName>
        <fullName evidence="2">Rho termination factor-like N-terminal domain-containing protein</fullName>
    </recommendedName>
</protein>
<dbReference type="InterPro" id="IPR036361">
    <property type="entry name" value="SAP_dom_sf"/>
</dbReference>
<dbReference type="EMBL" id="KR063280">
    <property type="protein sequence ID" value="AKL88353.1"/>
    <property type="molecule type" value="Genomic_DNA"/>
</dbReference>
<feature type="region of interest" description="Disordered" evidence="1">
    <location>
        <begin position="176"/>
        <end position="206"/>
    </location>
</feature>
<keyword evidence="4" id="KW-1185">Reference proteome</keyword>
<feature type="compositionally biased region" description="Acidic residues" evidence="1">
    <location>
        <begin position="93"/>
        <end position="139"/>
    </location>
</feature>
<evidence type="ECO:0000256" key="1">
    <source>
        <dbReference type="SAM" id="MobiDB-lite"/>
    </source>
</evidence>
<feature type="region of interest" description="Disordered" evidence="1">
    <location>
        <begin position="76"/>
        <end position="144"/>
    </location>
</feature>
<sequence length="250" mass="28089">MAAKSNTTADFTEFVRSLRDLCDQFLGDDTKAPKSKKADADDEDDATEAPGPKWSEAALKTMPLAKLRELAIAEGYEEDEVSEAKKPELIEALLDDDESEEPEDEDAEDDESEDEDEGDEEDEDEEGEVDEDEELEAEREELMGLSLAKLRKTARDDYNATPAELKGLDKEGIVDLILGAEEEDDSDVGIDEESDEDEDGYTEDELDGMELAELREVLDEWEVDYSPKARKATLIKLILEAQDEEEYEDE</sequence>
<organism evidence="3 4">
    <name type="scientific">Gordonia phage GMA6</name>
    <dbReference type="NCBI Taxonomy" id="1647285"/>
    <lineage>
        <taxon>Viruses</taxon>
        <taxon>Duplodnaviria</taxon>
        <taxon>Heunggongvirae</taxon>
        <taxon>Uroviricota</taxon>
        <taxon>Caudoviricetes</taxon>
        <taxon>Bendigovirus</taxon>
        <taxon>Bendigovirus GMA6</taxon>
    </lineage>
</organism>
<feature type="domain" description="Rho termination factor-like N-terminal" evidence="2">
    <location>
        <begin position="58"/>
        <end position="101"/>
    </location>
</feature>
<dbReference type="Proteomes" id="UP000203886">
    <property type="component" value="Segment"/>
</dbReference>
<reference evidence="3 4" key="1">
    <citation type="journal article" date="2015" name="PLoS ONE">
        <title>Lysis to Kill: Evaluation of the Lytic Abilities, and Genomics of Nine Bacteriophages Infective for Gordonia spp. and Their Potential Use in Activated Sludge Foam Biocontrol.</title>
        <authorList>
            <person name="Dyson Z.A."/>
            <person name="Tucci J."/>
            <person name="Seviour R.J."/>
            <person name="Petrovski S."/>
        </authorList>
    </citation>
    <scope>NUCLEOTIDE SEQUENCE [LARGE SCALE GENOMIC DNA]</scope>
</reference>
<feature type="compositionally biased region" description="Basic and acidic residues" evidence="1">
    <location>
        <begin position="26"/>
        <end position="39"/>
    </location>
</feature>
<evidence type="ECO:0000313" key="4">
    <source>
        <dbReference type="Proteomes" id="UP000203886"/>
    </source>
</evidence>
<dbReference type="GeneID" id="28801122"/>
<gene>
    <name evidence="3" type="ORF">GMA6_72</name>
</gene>
<proteinExistence type="predicted"/>
<name>A0A0K0NL92_9CAUD</name>